<evidence type="ECO:0000256" key="1">
    <source>
        <dbReference type="SAM" id="Phobius"/>
    </source>
</evidence>
<proteinExistence type="predicted"/>
<sequence length="352" mass="40733">MITYHIIFILLILFWILERFNLLVSRYVPIFFSFIFVLLFTSLRGDVGQDTSNYLIMFNSPLEYKSHVELGYYLFSSSVSYLGLSFNSFLFLIGFFSLSFYYVSISKFVPTGFVVIAFSIIFCDMYMYFNISGLRQGVALSICLLAAYYVINGYVIRFFILLSLAILFHKSAFVFILAYPISKLNVKYDSKHLSFLFLGVLLLSYIVNFKLESMVFLNQIKGAAMYLSESYNEFSFTSYLIGIVRRVYPIILSIIFFSKLKSDKTALFVFNIYVFGFLAYTVGYPVLQDVTVRLTSYFLIFESVLVVLILSKLNRHANVSLLAIVIFLLVYLKIMVYANLPAFEYKYIEGIL</sequence>
<organism evidence="3 5">
    <name type="scientific">Shewanella psychromarinicola</name>
    <dbReference type="NCBI Taxonomy" id="2487742"/>
    <lineage>
        <taxon>Bacteria</taxon>
        <taxon>Pseudomonadati</taxon>
        <taxon>Pseudomonadota</taxon>
        <taxon>Gammaproteobacteria</taxon>
        <taxon>Alteromonadales</taxon>
        <taxon>Shewanellaceae</taxon>
        <taxon>Shewanella</taxon>
    </lineage>
</organism>
<dbReference type="Proteomes" id="UP000278855">
    <property type="component" value="Unassembled WGS sequence"/>
</dbReference>
<reference evidence="3" key="3">
    <citation type="submission" date="2018-11" db="EMBL/GenBank/DDBJ databases">
        <authorList>
            <person name="Hwang Y.J."/>
            <person name="Hwang C.Y."/>
        </authorList>
    </citation>
    <scope>NUCLEOTIDE SEQUENCE</scope>
    <source>
        <strain evidence="3">R106</strain>
    </source>
</reference>
<gene>
    <name evidence="3" type="ORF">EGC77_05540</name>
    <name evidence="2" type="ORF">EGC80_10780</name>
</gene>
<dbReference type="KEGG" id="spsr:EGC80_10780"/>
<reference evidence="2 4" key="1">
    <citation type="submission" date="2018-11" db="EMBL/GenBank/DDBJ databases">
        <title>Shewanella sp. M2.</title>
        <authorList>
            <person name="Hwang Y.J."/>
            <person name="Hwang C.Y."/>
        </authorList>
    </citation>
    <scope>NUCLEOTIDE SEQUENCE [LARGE SCALE GENOMIC DNA]</scope>
    <source>
        <strain evidence="2 4">M2</strain>
    </source>
</reference>
<feature type="transmembrane region" description="Helical" evidence="1">
    <location>
        <begin position="265"/>
        <end position="284"/>
    </location>
</feature>
<dbReference type="InterPro" id="IPR049458">
    <property type="entry name" value="EpsG-like"/>
</dbReference>
<reference evidence="5" key="2">
    <citation type="submission" date="2018-11" db="EMBL/GenBank/DDBJ databases">
        <title>Shewanella sp. R106.</title>
        <authorList>
            <person name="Hwang Y.J."/>
            <person name="Hwang C.Y."/>
        </authorList>
    </citation>
    <scope>NUCLEOTIDE SEQUENCE [LARGE SCALE GENOMIC DNA]</scope>
    <source>
        <strain evidence="5">R106</strain>
    </source>
</reference>
<feature type="transmembrane region" description="Helical" evidence="1">
    <location>
        <begin position="108"/>
        <end position="127"/>
    </location>
</feature>
<keyword evidence="1" id="KW-0812">Transmembrane</keyword>
<evidence type="ECO:0000313" key="4">
    <source>
        <dbReference type="Proteomes" id="UP000273778"/>
    </source>
</evidence>
<evidence type="ECO:0000313" key="5">
    <source>
        <dbReference type="Proteomes" id="UP000278855"/>
    </source>
</evidence>
<name>A0A3N4E7D8_9GAMM</name>
<dbReference type="Pfam" id="PF14897">
    <property type="entry name" value="EpsG"/>
    <property type="match status" value="1"/>
</dbReference>
<feature type="transmembrane region" description="Helical" evidence="1">
    <location>
        <begin position="134"/>
        <end position="151"/>
    </location>
</feature>
<evidence type="ECO:0000313" key="2">
    <source>
        <dbReference type="EMBL" id="AZG35358.1"/>
    </source>
</evidence>
<evidence type="ECO:0000313" key="3">
    <source>
        <dbReference type="EMBL" id="RPA32837.1"/>
    </source>
</evidence>
<feature type="transmembrane region" description="Helical" evidence="1">
    <location>
        <begin position="30"/>
        <end position="47"/>
    </location>
</feature>
<keyword evidence="4" id="KW-1185">Reference proteome</keyword>
<dbReference type="EMBL" id="RKKB01000002">
    <property type="protein sequence ID" value="RPA32837.1"/>
    <property type="molecule type" value="Genomic_DNA"/>
</dbReference>
<dbReference type="EMBL" id="CP034073">
    <property type="protein sequence ID" value="AZG35358.1"/>
    <property type="molecule type" value="Genomic_DNA"/>
</dbReference>
<feature type="transmembrane region" description="Helical" evidence="1">
    <location>
        <begin position="81"/>
        <end position="102"/>
    </location>
</feature>
<feature type="transmembrane region" description="Helical" evidence="1">
    <location>
        <begin position="193"/>
        <end position="216"/>
    </location>
</feature>
<feature type="transmembrane region" description="Helical" evidence="1">
    <location>
        <begin position="317"/>
        <end position="338"/>
    </location>
</feature>
<feature type="transmembrane region" description="Helical" evidence="1">
    <location>
        <begin position="157"/>
        <end position="181"/>
    </location>
</feature>
<keyword evidence="1" id="KW-1133">Transmembrane helix</keyword>
<dbReference type="RefSeq" id="WP_124012170.1">
    <property type="nucleotide sequence ID" value="NZ_CP034073.1"/>
</dbReference>
<feature type="transmembrane region" description="Helical" evidence="1">
    <location>
        <begin position="290"/>
        <end position="310"/>
    </location>
</feature>
<keyword evidence="1" id="KW-0472">Membrane</keyword>
<dbReference type="OrthoDB" id="6636121at2"/>
<dbReference type="AlphaFoldDB" id="A0A3N4E7D8"/>
<feature type="transmembrane region" description="Helical" evidence="1">
    <location>
        <begin position="236"/>
        <end position="258"/>
    </location>
</feature>
<dbReference type="Proteomes" id="UP000273778">
    <property type="component" value="Chromosome"/>
</dbReference>
<accession>A0A3N4E7D8</accession>
<protein>
    <submittedName>
        <fullName evidence="3">EpsG family protein</fullName>
    </submittedName>
</protein>